<evidence type="ECO:0000256" key="1">
    <source>
        <dbReference type="SAM" id="MobiDB-lite"/>
    </source>
</evidence>
<accession>A0A8X6XHX9</accession>
<evidence type="ECO:0000313" key="2">
    <source>
        <dbReference type="EMBL" id="GFY52992.1"/>
    </source>
</evidence>
<name>A0A8X6XHX9_9ARAC</name>
<dbReference type="AlphaFoldDB" id="A0A8X6XHX9"/>
<organism evidence="2 3">
    <name type="scientific">Trichonephila inaurata madagascariensis</name>
    <dbReference type="NCBI Taxonomy" id="2747483"/>
    <lineage>
        <taxon>Eukaryota</taxon>
        <taxon>Metazoa</taxon>
        <taxon>Ecdysozoa</taxon>
        <taxon>Arthropoda</taxon>
        <taxon>Chelicerata</taxon>
        <taxon>Arachnida</taxon>
        <taxon>Araneae</taxon>
        <taxon>Araneomorphae</taxon>
        <taxon>Entelegynae</taxon>
        <taxon>Araneoidea</taxon>
        <taxon>Nephilidae</taxon>
        <taxon>Trichonephila</taxon>
        <taxon>Trichonephila inaurata</taxon>
    </lineage>
</organism>
<protein>
    <submittedName>
        <fullName evidence="2">Uncharacterized protein</fullName>
    </submittedName>
</protein>
<gene>
    <name evidence="2" type="ORF">TNIN_200391</name>
</gene>
<evidence type="ECO:0000313" key="3">
    <source>
        <dbReference type="Proteomes" id="UP000886998"/>
    </source>
</evidence>
<feature type="region of interest" description="Disordered" evidence="1">
    <location>
        <begin position="1"/>
        <end position="28"/>
    </location>
</feature>
<dbReference type="OrthoDB" id="6436719at2759"/>
<comment type="caution">
    <text evidence="2">The sequence shown here is derived from an EMBL/GenBank/DDBJ whole genome shotgun (WGS) entry which is preliminary data.</text>
</comment>
<reference evidence="2" key="1">
    <citation type="submission" date="2020-08" db="EMBL/GenBank/DDBJ databases">
        <title>Multicomponent nature underlies the extraordinary mechanical properties of spider dragline silk.</title>
        <authorList>
            <person name="Kono N."/>
            <person name="Nakamura H."/>
            <person name="Mori M."/>
            <person name="Yoshida Y."/>
            <person name="Ohtoshi R."/>
            <person name="Malay A.D."/>
            <person name="Moran D.A.P."/>
            <person name="Tomita M."/>
            <person name="Numata K."/>
            <person name="Arakawa K."/>
        </authorList>
    </citation>
    <scope>NUCLEOTIDE SEQUENCE</scope>
</reference>
<proteinExistence type="predicted"/>
<sequence length="137" mass="15002">MPPYPRAAPSTLISSSNVPPENTCTDSPGNTTNFLKTLVREAMWSTTYGSSTACFFSMVLLVGGLSPEFFFGDVEKKNFSLGFHHYRMGIRRFSAGHTPDGCKCHRDPVLPDEIICVCKGPGVKDLQANLTRGVTRL</sequence>
<keyword evidence="3" id="KW-1185">Reference proteome</keyword>
<dbReference type="EMBL" id="BMAV01009007">
    <property type="protein sequence ID" value="GFY52992.1"/>
    <property type="molecule type" value="Genomic_DNA"/>
</dbReference>
<dbReference type="Proteomes" id="UP000886998">
    <property type="component" value="Unassembled WGS sequence"/>
</dbReference>
<feature type="compositionally biased region" description="Polar residues" evidence="1">
    <location>
        <begin position="11"/>
        <end position="28"/>
    </location>
</feature>